<dbReference type="EMBL" id="JADKGY010000034">
    <property type="protein sequence ID" value="MBK9985242.1"/>
    <property type="molecule type" value="Genomic_DNA"/>
</dbReference>
<name>A0A9D7XW21_9BACT</name>
<reference evidence="7 8" key="1">
    <citation type="submission" date="2020-10" db="EMBL/GenBank/DDBJ databases">
        <title>Connecting structure to function with the recovery of over 1000 high-quality activated sludge metagenome-assembled genomes encoding full-length rRNA genes using long-read sequencing.</title>
        <authorList>
            <person name="Singleton C.M."/>
            <person name="Petriglieri F."/>
            <person name="Kristensen J.M."/>
            <person name="Kirkegaard R.H."/>
            <person name="Michaelsen T.Y."/>
            <person name="Andersen M.H."/>
            <person name="Karst S.M."/>
            <person name="Dueholm M.S."/>
            <person name="Nielsen P.H."/>
            <person name="Albertsen M."/>
        </authorList>
    </citation>
    <scope>NUCLEOTIDE SEQUENCE [LARGE SCALE GENOMIC DNA]</scope>
    <source>
        <strain evidence="7">Ribe_18-Q3-R11-54_MAXAC.273</strain>
    </source>
</reference>
<comment type="caution">
    <text evidence="7">The sequence shown here is derived from an EMBL/GenBank/DDBJ whole genome shotgun (WGS) entry which is preliminary data.</text>
</comment>
<dbReference type="InterPro" id="IPR011990">
    <property type="entry name" value="TPR-like_helical_dom_sf"/>
</dbReference>
<dbReference type="GO" id="GO:0009279">
    <property type="term" value="C:cell outer membrane"/>
    <property type="evidence" value="ECO:0007669"/>
    <property type="project" value="UniProtKB-SubCell"/>
</dbReference>
<keyword evidence="4" id="KW-0472">Membrane</keyword>
<protein>
    <submittedName>
        <fullName evidence="7">RagB/SusD family nutrient uptake outer membrane protein</fullName>
    </submittedName>
</protein>
<proteinExistence type="inferred from homology"/>
<evidence type="ECO:0000256" key="5">
    <source>
        <dbReference type="ARBA" id="ARBA00023237"/>
    </source>
</evidence>
<keyword evidence="5" id="KW-0998">Cell outer membrane</keyword>
<dbReference type="Proteomes" id="UP000808337">
    <property type="component" value="Unassembled WGS sequence"/>
</dbReference>
<accession>A0A9D7XW21</accession>
<gene>
    <name evidence="7" type="ORF">IPP15_23340</name>
</gene>
<dbReference type="InterPro" id="IPR012944">
    <property type="entry name" value="SusD_RagB_dom"/>
</dbReference>
<dbReference type="AlphaFoldDB" id="A0A9D7XW21"/>
<evidence type="ECO:0000256" key="4">
    <source>
        <dbReference type="ARBA" id="ARBA00023136"/>
    </source>
</evidence>
<keyword evidence="3" id="KW-0732">Signal</keyword>
<dbReference type="SUPFAM" id="SSF48452">
    <property type="entry name" value="TPR-like"/>
    <property type="match status" value="1"/>
</dbReference>
<sequence>MRWFDLKRTGRAIEVMNNAKGVGGASLGYHLDENRLFWPIPQAELDKNSNLTQNPGY</sequence>
<feature type="domain" description="RagB/SusD" evidence="6">
    <location>
        <begin position="1"/>
        <end position="57"/>
    </location>
</feature>
<evidence type="ECO:0000259" key="6">
    <source>
        <dbReference type="Pfam" id="PF07980"/>
    </source>
</evidence>
<organism evidence="7 8">
    <name type="scientific">Candidatus Opimibacter skivensis</name>
    <dbReference type="NCBI Taxonomy" id="2982028"/>
    <lineage>
        <taxon>Bacteria</taxon>
        <taxon>Pseudomonadati</taxon>
        <taxon>Bacteroidota</taxon>
        <taxon>Saprospiria</taxon>
        <taxon>Saprospirales</taxon>
        <taxon>Saprospiraceae</taxon>
        <taxon>Candidatus Opimibacter</taxon>
    </lineage>
</organism>
<evidence type="ECO:0000256" key="2">
    <source>
        <dbReference type="ARBA" id="ARBA00006275"/>
    </source>
</evidence>
<comment type="subcellular location">
    <subcellularLocation>
        <location evidence="1">Cell outer membrane</location>
    </subcellularLocation>
</comment>
<comment type="similarity">
    <text evidence="2">Belongs to the SusD family.</text>
</comment>
<evidence type="ECO:0000313" key="8">
    <source>
        <dbReference type="Proteomes" id="UP000808337"/>
    </source>
</evidence>
<evidence type="ECO:0000256" key="3">
    <source>
        <dbReference type="ARBA" id="ARBA00022729"/>
    </source>
</evidence>
<dbReference type="Pfam" id="PF07980">
    <property type="entry name" value="SusD_RagB"/>
    <property type="match status" value="1"/>
</dbReference>
<evidence type="ECO:0000313" key="7">
    <source>
        <dbReference type="EMBL" id="MBK9985242.1"/>
    </source>
</evidence>
<dbReference type="Gene3D" id="1.25.40.390">
    <property type="match status" value="1"/>
</dbReference>
<evidence type="ECO:0000256" key="1">
    <source>
        <dbReference type="ARBA" id="ARBA00004442"/>
    </source>
</evidence>